<sequence>MGFSRKALKDNIKWCKVSRIPLCIVEMTPSSITLFRITRKRCFENKLLQIPYFPVLASIDSYDQLIKKYKNRTEACPWILYETETNCGASNLLRGCNYVNPTSRDLRHYPLLHTHLS</sequence>
<protein>
    <submittedName>
        <fullName evidence="1">Uncharacterized protein</fullName>
    </submittedName>
</protein>
<name>A0A2Z7CU98_9LAMI</name>
<organism evidence="1 2">
    <name type="scientific">Dorcoceras hygrometricum</name>
    <dbReference type="NCBI Taxonomy" id="472368"/>
    <lineage>
        <taxon>Eukaryota</taxon>
        <taxon>Viridiplantae</taxon>
        <taxon>Streptophyta</taxon>
        <taxon>Embryophyta</taxon>
        <taxon>Tracheophyta</taxon>
        <taxon>Spermatophyta</taxon>
        <taxon>Magnoliopsida</taxon>
        <taxon>eudicotyledons</taxon>
        <taxon>Gunneridae</taxon>
        <taxon>Pentapetalae</taxon>
        <taxon>asterids</taxon>
        <taxon>lamiids</taxon>
        <taxon>Lamiales</taxon>
        <taxon>Gesneriaceae</taxon>
        <taxon>Didymocarpoideae</taxon>
        <taxon>Trichosporeae</taxon>
        <taxon>Loxocarpinae</taxon>
        <taxon>Dorcoceras</taxon>
    </lineage>
</organism>
<dbReference type="AlphaFoldDB" id="A0A2Z7CU98"/>
<proteinExistence type="predicted"/>
<evidence type="ECO:0000313" key="2">
    <source>
        <dbReference type="Proteomes" id="UP000250235"/>
    </source>
</evidence>
<reference evidence="1 2" key="1">
    <citation type="journal article" date="2015" name="Proc. Natl. Acad. Sci. U.S.A.">
        <title>The resurrection genome of Boea hygrometrica: A blueprint for survival of dehydration.</title>
        <authorList>
            <person name="Xiao L."/>
            <person name="Yang G."/>
            <person name="Zhang L."/>
            <person name="Yang X."/>
            <person name="Zhao S."/>
            <person name="Ji Z."/>
            <person name="Zhou Q."/>
            <person name="Hu M."/>
            <person name="Wang Y."/>
            <person name="Chen M."/>
            <person name="Xu Y."/>
            <person name="Jin H."/>
            <person name="Xiao X."/>
            <person name="Hu G."/>
            <person name="Bao F."/>
            <person name="Hu Y."/>
            <person name="Wan P."/>
            <person name="Li L."/>
            <person name="Deng X."/>
            <person name="Kuang T."/>
            <person name="Xiang C."/>
            <person name="Zhu J.K."/>
            <person name="Oliver M.J."/>
            <person name="He Y."/>
        </authorList>
    </citation>
    <scope>NUCLEOTIDE SEQUENCE [LARGE SCALE GENOMIC DNA]</scope>
    <source>
        <strain evidence="2">cv. XS01</strain>
    </source>
</reference>
<gene>
    <name evidence="1" type="ORF">F511_08068</name>
</gene>
<dbReference type="EMBL" id="KQ993867">
    <property type="protein sequence ID" value="KZV48396.1"/>
    <property type="molecule type" value="Genomic_DNA"/>
</dbReference>
<keyword evidence="2" id="KW-1185">Reference proteome</keyword>
<evidence type="ECO:0000313" key="1">
    <source>
        <dbReference type="EMBL" id="KZV48396.1"/>
    </source>
</evidence>
<accession>A0A2Z7CU98</accession>
<dbReference type="Proteomes" id="UP000250235">
    <property type="component" value="Unassembled WGS sequence"/>
</dbReference>